<organism evidence="1 2">
    <name type="scientific">Bacillus cereus (strain B4264)</name>
    <dbReference type="NCBI Taxonomy" id="405532"/>
    <lineage>
        <taxon>Bacteria</taxon>
        <taxon>Bacillati</taxon>
        <taxon>Bacillota</taxon>
        <taxon>Bacilli</taxon>
        <taxon>Bacillales</taxon>
        <taxon>Bacillaceae</taxon>
        <taxon>Bacillus</taxon>
        <taxon>Bacillus cereus group</taxon>
    </lineage>
</organism>
<reference evidence="1 2" key="1">
    <citation type="submission" date="2008-10" db="EMBL/GenBank/DDBJ databases">
        <title>Genome sequence of Bacillus cereus B4264.</title>
        <authorList>
            <person name="Dodson R.J."/>
            <person name="Durkin A.S."/>
            <person name="Rosovitz M.J."/>
            <person name="Rasko D.A."/>
            <person name="Hoffmaster A."/>
            <person name="Ravel J."/>
            <person name="Sutton G."/>
        </authorList>
    </citation>
    <scope>NUCLEOTIDE SEQUENCE [LARGE SCALE GENOMIC DNA]</scope>
    <source>
        <strain evidence="1 2">B4264</strain>
    </source>
</reference>
<dbReference type="EMBL" id="CP001176">
    <property type="protein sequence ID" value="ACK60540.1"/>
    <property type="molecule type" value="Genomic_DNA"/>
</dbReference>
<dbReference type="KEGG" id="bcb:BCB4264_A3215"/>
<protein>
    <submittedName>
        <fullName evidence="1">Uncharacterized protein</fullName>
    </submittedName>
</protein>
<name>B7HAI9_BACC4</name>
<dbReference type="HOGENOM" id="CLU_3211977_0_0_9"/>
<dbReference type="AlphaFoldDB" id="B7HAI9"/>
<evidence type="ECO:0000313" key="1">
    <source>
        <dbReference type="EMBL" id="ACK60540.1"/>
    </source>
</evidence>
<dbReference type="Proteomes" id="UP000007096">
    <property type="component" value="Chromosome"/>
</dbReference>
<proteinExistence type="predicted"/>
<gene>
    <name evidence="1" type="ordered locus">BCB4264_A3215</name>
</gene>
<evidence type="ECO:0000313" key="2">
    <source>
        <dbReference type="Proteomes" id="UP000007096"/>
    </source>
</evidence>
<accession>B7HAI9</accession>
<sequence length="44" mass="5138">MTGTRQKSEPESDMIQNKVIFPFVQTKLYAVAYIIPKTKFVPYE</sequence>